<dbReference type="EMBL" id="GEZM01056550">
    <property type="protein sequence ID" value="JAV72656.1"/>
    <property type="molecule type" value="Transcribed_RNA"/>
</dbReference>
<reference evidence="1" key="1">
    <citation type="journal article" date="2016" name="Sci. Rep.">
        <title>Molecular characterization of firefly nuptial gifts: a multi-omics approach sheds light on postcopulatory sexual selection.</title>
        <authorList>
            <person name="Al-Wathiqui N."/>
            <person name="Fallon T.R."/>
            <person name="South A."/>
            <person name="Weng J.K."/>
            <person name="Lewis S.M."/>
        </authorList>
    </citation>
    <scope>NUCLEOTIDE SEQUENCE</scope>
</reference>
<sequence length="144" mass="15811">MFTTRPKQLKDGCNTACISLNIPRIAHNKTSFCVRRVHPSCRSEMVQFHATGSPKSNMLELCLPMAASTCPHEPSQLGQMPLSRPFHCSCLVAQSYKLSSCPLYVENVTDALAPTPPDVDNVQPPALPVLQSSLDLFDPLQSLF</sequence>
<evidence type="ECO:0000313" key="1">
    <source>
        <dbReference type="EMBL" id="JAV72656.1"/>
    </source>
</evidence>
<accession>A0A1Y1LM36</accession>
<proteinExistence type="predicted"/>
<organism evidence="1">
    <name type="scientific">Photinus pyralis</name>
    <name type="common">Common eastern firefly</name>
    <name type="synonym">Lampyris pyralis</name>
    <dbReference type="NCBI Taxonomy" id="7054"/>
    <lineage>
        <taxon>Eukaryota</taxon>
        <taxon>Metazoa</taxon>
        <taxon>Ecdysozoa</taxon>
        <taxon>Arthropoda</taxon>
        <taxon>Hexapoda</taxon>
        <taxon>Insecta</taxon>
        <taxon>Pterygota</taxon>
        <taxon>Neoptera</taxon>
        <taxon>Endopterygota</taxon>
        <taxon>Coleoptera</taxon>
        <taxon>Polyphaga</taxon>
        <taxon>Elateriformia</taxon>
        <taxon>Elateroidea</taxon>
        <taxon>Lampyridae</taxon>
        <taxon>Lampyrinae</taxon>
        <taxon>Photinus</taxon>
    </lineage>
</organism>
<dbReference type="AlphaFoldDB" id="A0A1Y1LM36"/>
<protein>
    <submittedName>
        <fullName evidence="1">Uncharacterized protein</fullName>
    </submittedName>
</protein>
<name>A0A1Y1LM36_PHOPY</name>